<proteinExistence type="predicted"/>
<evidence type="ECO:0008006" key="4">
    <source>
        <dbReference type="Google" id="ProtNLM"/>
    </source>
</evidence>
<feature type="transmembrane region" description="Helical" evidence="1">
    <location>
        <begin position="12"/>
        <end position="33"/>
    </location>
</feature>
<name>A0ABQ1KM48_9GAMM</name>
<comment type="caution">
    <text evidence="2">The sequence shown here is derived from an EMBL/GenBank/DDBJ whole genome shotgun (WGS) entry which is preliminary data.</text>
</comment>
<keyword evidence="1" id="KW-0472">Membrane</keyword>
<sequence>MEPPFQEDGWRSLDALMLAAAVVIVALTVYAFIQLTSLWIPVLGAVALLLQGLGYMRLNVQRRLLHARLRELEHSLIGQHVTDTETGAALPGWFSRVLETECRRAVRDFTPLTLMQLEIRCGDPAVKAASRVRLASMLTAEISRPGDLVGLGELGDLQLLLPATNENAEALAKRCIEHAVKLMAGDEVEVRLAGCTLQPKSDLTPDKVLQQLSLRLDEVRAEPAGSVSYRAEPTSVETLNSAYSL</sequence>
<dbReference type="EMBL" id="BMIJ01000006">
    <property type="protein sequence ID" value="GGC01033.1"/>
    <property type="molecule type" value="Genomic_DNA"/>
</dbReference>
<reference evidence="3" key="1">
    <citation type="journal article" date="2019" name="Int. J. Syst. Evol. Microbiol.">
        <title>The Global Catalogue of Microorganisms (GCM) 10K type strain sequencing project: providing services to taxonomists for standard genome sequencing and annotation.</title>
        <authorList>
            <consortium name="The Broad Institute Genomics Platform"/>
            <consortium name="The Broad Institute Genome Sequencing Center for Infectious Disease"/>
            <person name="Wu L."/>
            <person name="Ma J."/>
        </authorList>
    </citation>
    <scope>NUCLEOTIDE SEQUENCE [LARGE SCALE GENOMIC DNA]</scope>
    <source>
        <strain evidence="3">CGMCC 1.15341</strain>
    </source>
</reference>
<evidence type="ECO:0000313" key="2">
    <source>
        <dbReference type="EMBL" id="GGC01033.1"/>
    </source>
</evidence>
<accession>A0ABQ1KM48</accession>
<organism evidence="2 3">
    <name type="scientific">Marinobacterium zhoushanense</name>
    <dbReference type="NCBI Taxonomy" id="1679163"/>
    <lineage>
        <taxon>Bacteria</taxon>
        <taxon>Pseudomonadati</taxon>
        <taxon>Pseudomonadota</taxon>
        <taxon>Gammaproteobacteria</taxon>
        <taxon>Oceanospirillales</taxon>
        <taxon>Oceanospirillaceae</taxon>
        <taxon>Marinobacterium</taxon>
    </lineage>
</organism>
<keyword evidence="1" id="KW-1133">Transmembrane helix</keyword>
<gene>
    <name evidence="2" type="ORF">GCM10011352_29010</name>
</gene>
<evidence type="ECO:0000256" key="1">
    <source>
        <dbReference type="SAM" id="Phobius"/>
    </source>
</evidence>
<dbReference type="RefSeq" id="WP_188749586.1">
    <property type="nucleotide sequence ID" value="NZ_BMIJ01000006.1"/>
</dbReference>
<feature type="transmembrane region" description="Helical" evidence="1">
    <location>
        <begin position="39"/>
        <end position="58"/>
    </location>
</feature>
<evidence type="ECO:0000313" key="3">
    <source>
        <dbReference type="Proteomes" id="UP000629025"/>
    </source>
</evidence>
<dbReference type="Proteomes" id="UP000629025">
    <property type="component" value="Unassembled WGS sequence"/>
</dbReference>
<protein>
    <recommendedName>
        <fullName evidence="4">GGDEF domain-containing protein</fullName>
    </recommendedName>
</protein>
<keyword evidence="3" id="KW-1185">Reference proteome</keyword>
<keyword evidence="1" id="KW-0812">Transmembrane</keyword>